<dbReference type="KEGG" id="mdr:MDOR_28400"/>
<organism evidence="1 2">
    <name type="scientific">Mycolicibacterium doricum</name>
    <dbReference type="NCBI Taxonomy" id="126673"/>
    <lineage>
        <taxon>Bacteria</taxon>
        <taxon>Bacillati</taxon>
        <taxon>Actinomycetota</taxon>
        <taxon>Actinomycetes</taxon>
        <taxon>Mycobacteriales</taxon>
        <taxon>Mycobacteriaceae</taxon>
        <taxon>Mycolicibacterium</taxon>
    </lineage>
</organism>
<proteinExistence type="predicted"/>
<dbReference type="EMBL" id="AP022605">
    <property type="protein sequence ID" value="BBZ08671.1"/>
    <property type="molecule type" value="Genomic_DNA"/>
</dbReference>
<sequence length="61" mass="6291">MVGVVYGELGVHLPDHLTFLTEGAGDHADIRAAADVVSDGAAGGERLVVGVSVDEEQARNF</sequence>
<dbReference type="Proteomes" id="UP000467201">
    <property type="component" value="Chromosome"/>
</dbReference>
<gene>
    <name evidence="1" type="ORF">MDOR_28400</name>
</gene>
<name>A0A7I7VW15_9MYCO</name>
<dbReference type="AlphaFoldDB" id="A0A7I7VW15"/>
<evidence type="ECO:0000313" key="1">
    <source>
        <dbReference type="EMBL" id="BBZ08671.1"/>
    </source>
</evidence>
<evidence type="ECO:0000313" key="2">
    <source>
        <dbReference type="Proteomes" id="UP000467201"/>
    </source>
</evidence>
<accession>A0A7I7VW15</accession>
<reference evidence="1 2" key="1">
    <citation type="journal article" date="2019" name="Emerg. Microbes Infect.">
        <title>Comprehensive subspecies identification of 175 nontuberculous mycobacteria species based on 7547 genomic profiles.</title>
        <authorList>
            <person name="Matsumoto Y."/>
            <person name="Kinjo T."/>
            <person name="Motooka D."/>
            <person name="Nabeya D."/>
            <person name="Jung N."/>
            <person name="Uechi K."/>
            <person name="Horii T."/>
            <person name="Iida T."/>
            <person name="Fujita J."/>
            <person name="Nakamura S."/>
        </authorList>
    </citation>
    <scope>NUCLEOTIDE SEQUENCE [LARGE SCALE GENOMIC DNA]</scope>
    <source>
        <strain evidence="1 2">JCM 12405</strain>
    </source>
</reference>
<protein>
    <submittedName>
        <fullName evidence="1">Uncharacterized protein</fullName>
    </submittedName>
</protein>